<gene>
    <name evidence="2" type="ORF">GOC83_08190</name>
</gene>
<dbReference type="RefSeq" id="WP_170083218.1">
    <property type="nucleotide sequence ID" value="NZ_WOWB01000001.1"/>
</dbReference>
<feature type="compositionally biased region" description="Polar residues" evidence="1">
    <location>
        <begin position="1"/>
        <end position="17"/>
    </location>
</feature>
<comment type="caution">
    <text evidence="2">The sequence shown here is derived from an EMBL/GenBank/DDBJ whole genome shotgun (WGS) entry which is preliminary data.</text>
</comment>
<dbReference type="AlphaFoldDB" id="A0A847U024"/>
<reference evidence="2" key="1">
    <citation type="submission" date="2019-12" db="EMBL/GenBank/DDBJ databases">
        <title>The whole-genome sequencing of Haloarcula japonica strain pws8.</title>
        <authorList>
            <person name="Verma D.K."/>
            <person name="Gopal K."/>
            <person name="Prasad E.S."/>
        </authorList>
    </citation>
    <scope>NUCLEOTIDE SEQUENCE</scope>
    <source>
        <strain evidence="2">Pws8</strain>
    </source>
</reference>
<organism evidence="2 3">
    <name type="scientific">Haloarcula rubripromontorii</name>
    <dbReference type="NCBI Taxonomy" id="1705562"/>
    <lineage>
        <taxon>Archaea</taxon>
        <taxon>Methanobacteriati</taxon>
        <taxon>Methanobacteriota</taxon>
        <taxon>Stenosarchaea group</taxon>
        <taxon>Halobacteria</taxon>
        <taxon>Halobacteriales</taxon>
        <taxon>Haloarculaceae</taxon>
        <taxon>Haloarcula</taxon>
    </lineage>
</organism>
<dbReference type="EMBL" id="WOWB01000001">
    <property type="protein sequence ID" value="NLV06106.1"/>
    <property type="molecule type" value="Genomic_DNA"/>
</dbReference>
<evidence type="ECO:0000256" key="1">
    <source>
        <dbReference type="SAM" id="MobiDB-lite"/>
    </source>
</evidence>
<sequence length="280" mass="31941">MTLNQVDLETQADNGPQLQRPPDLADRNLVEYDRQPRYPSIETERESQNTSKYTEHVIIDIDKSETENKVLETEDQVRLVSAGNRDAGDIKGSAQYDSRIATPVVFTTGVSRDSRWSVDVTDIEASLDETPDPVPIEEIIDTFQRAEEAGQEPSERLHGSFDSLAEDTADRILSNTLDDLSPTEVQALLYSSRWASESTVSKIRYVLLEFADQEEYSDVPLEGVNESNLHPIEELADLFKDYKSHYPHLFDCDEDDLTVPQQELKQRYTKTFLRHNLSRT</sequence>
<feature type="region of interest" description="Disordered" evidence="1">
    <location>
        <begin position="1"/>
        <end position="27"/>
    </location>
</feature>
<protein>
    <submittedName>
        <fullName evidence="2">Uncharacterized protein</fullName>
    </submittedName>
</protein>
<dbReference type="Proteomes" id="UP000610611">
    <property type="component" value="Unassembled WGS sequence"/>
</dbReference>
<evidence type="ECO:0000313" key="3">
    <source>
        <dbReference type="Proteomes" id="UP000610611"/>
    </source>
</evidence>
<name>A0A847U024_9EURY</name>
<accession>A0A847U024</accession>
<evidence type="ECO:0000313" key="2">
    <source>
        <dbReference type="EMBL" id="NLV06106.1"/>
    </source>
</evidence>
<proteinExistence type="predicted"/>